<reference evidence="2" key="1">
    <citation type="submission" date="2018-05" db="EMBL/GenBank/DDBJ databases">
        <authorList>
            <person name="Lanie J.A."/>
            <person name="Ng W.-L."/>
            <person name="Kazmierczak K.M."/>
            <person name="Andrzejewski T.M."/>
            <person name="Davidsen T.M."/>
            <person name="Wayne K.J."/>
            <person name="Tettelin H."/>
            <person name="Glass J.I."/>
            <person name="Rusch D."/>
            <person name="Podicherti R."/>
            <person name="Tsui H.-C.T."/>
            <person name="Winkler M.E."/>
        </authorList>
    </citation>
    <scope>NUCLEOTIDE SEQUENCE</scope>
</reference>
<feature type="transmembrane region" description="Helical" evidence="1">
    <location>
        <begin position="20"/>
        <end position="43"/>
    </location>
</feature>
<proteinExistence type="predicted"/>
<feature type="transmembrane region" description="Helical" evidence="1">
    <location>
        <begin position="49"/>
        <end position="71"/>
    </location>
</feature>
<organism evidence="2">
    <name type="scientific">marine metagenome</name>
    <dbReference type="NCBI Taxonomy" id="408172"/>
    <lineage>
        <taxon>unclassified sequences</taxon>
        <taxon>metagenomes</taxon>
        <taxon>ecological metagenomes</taxon>
    </lineage>
</organism>
<accession>A0A381N6G7</accession>
<sequence length="75" mass="7987">MDLLEKVKHWLLEATKLLGLIVAVSILVSILFGTSAPFFGSVLTNIEPVIATLGSEGLAVIIALIIILGVWNSRS</sequence>
<keyword evidence="1" id="KW-1133">Transmembrane helix</keyword>
<protein>
    <submittedName>
        <fullName evidence="2">Uncharacterized protein</fullName>
    </submittedName>
</protein>
<evidence type="ECO:0000313" key="2">
    <source>
        <dbReference type="EMBL" id="SUZ50201.1"/>
    </source>
</evidence>
<keyword evidence="1" id="KW-0812">Transmembrane</keyword>
<dbReference type="AlphaFoldDB" id="A0A381N6G7"/>
<evidence type="ECO:0000256" key="1">
    <source>
        <dbReference type="SAM" id="Phobius"/>
    </source>
</evidence>
<dbReference type="EMBL" id="UINC01000157">
    <property type="protein sequence ID" value="SUZ50201.1"/>
    <property type="molecule type" value="Genomic_DNA"/>
</dbReference>
<gene>
    <name evidence="2" type="ORF">METZ01_LOCUS3055</name>
</gene>
<name>A0A381N6G7_9ZZZZ</name>
<keyword evidence="1" id="KW-0472">Membrane</keyword>